<dbReference type="Gene3D" id="3.40.50.1110">
    <property type="entry name" value="SGNH hydrolase"/>
    <property type="match status" value="1"/>
</dbReference>
<accession>A0A6A6LHQ1</accession>
<dbReference type="PANTHER" id="PTHR45648:SF7">
    <property type="entry name" value="OS12G0126100 PROTEIN"/>
    <property type="match status" value="1"/>
</dbReference>
<keyword evidence="3" id="KW-0443">Lipid metabolism</keyword>
<dbReference type="Proteomes" id="UP000467840">
    <property type="component" value="Chromosome 4"/>
</dbReference>
<comment type="caution">
    <text evidence="4">The sequence shown here is derived from an EMBL/GenBank/DDBJ whole genome shotgun (WGS) entry which is preliminary data.</text>
</comment>
<dbReference type="InterPro" id="IPR051058">
    <property type="entry name" value="GDSL_Est/Lipase"/>
</dbReference>
<dbReference type="EMBL" id="JAAGAX010000010">
    <property type="protein sequence ID" value="KAF2300057.1"/>
    <property type="molecule type" value="Genomic_DNA"/>
</dbReference>
<dbReference type="GO" id="GO:0016788">
    <property type="term" value="F:hydrolase activity, acting on ester bonds"/>
    <property type="evidence" value="ECO:0007669"/>
    <property type="project" value="InterPro"/>
</dbReference>
<keyword evidence="3" id="KW-0442">Lipid degradation</keyword>
<dbReference type="GO" id="GO:0016042">
    <property type="term" value="P:lipid catabolic process"/>
    <property type="evidence" value="ECO:0007669"/>
    <property type="project" value="UniProtKB-KW"/>
</dbReference>
<dbReference type="PANTHER" id="PTHR45648">
    <property type="entry name" value="GDSL LIPASE/ACYLHYDROLASE FAMILY PROTEIN (AFU_ORTHOLOGUE AFUA_4G14700)"/>
    <property type="match status" value="1"/>
</dbReference>
<gene>
    <name evidence="4" type="ORF">GH714_007751</name>
</gene>
<evidence type="ECO:0000313" key="4">
    <source>
        <dbReference type="EMBL" id="KAF2300057.1"/>
    </source>
</evidence>
<dbReference type="InterPro" id="IPR036514">
    <property type="entry name" value="SGNH_hydro_sf"/>
</dbReference>
<sequence>MSVTCSCSVSHGLIIPGKYSLMRNGSSHVSALYVMGDSSVDCGDSTPLYPYIHRNLSLLPCNGSDRTLLPYLLAEKMGLRNISPFYGQNGSIEGIRRSLNYGSAHATIMKPGSLSHQSLNQQLRQVFETFQFLQLQLSEETAQHFIRSSMFYLSFGRDDYVDLFLRNSSGIMLKYSGPEYARILVNQMVLAVKSLYDANVRNIICMGILPLGCTPRMVWEWHNVTTIDARRGCVEEINELVLQYNIILDEHIMELKTELSDAQIIFCDVYQGIMEIMTNPLHTLFIDRDMMPNPEAFALHGFEDVNNACCGLGLHGAIIGCLSADMACNQPSDYVWWDLYNPSRAVNSFAEAIWSGHTFPGICRPMVVQDLVYSPVVHLT</sequence>
<dbReference type="InterPro" id="IPR001087">
    <property type="entry name" value="GDSL"/>
</dbReference>
<organism evidence="4 5">
    <name type="scientific">Hevea brasiliensis</name>
    <name type="common">Para rubber tree</name>
    <name type="synonym">Siphonia brasiliensis</name>
    <dbReference type="NCBI Taxonomy" id="3981"/>
    <lineage>
        <taxon>Eukaryota</taxon>
        <taxon>Viridiplantae</taxon>
        <taxon>Streptophyta</taxon>
        <taxon>Embryophyta</taxon>
        <taxon>Tracheophyta</taxon>
        <taxon>Spermatophyta</taxon>
        <taxon>Magnoliopsida</taxon>
        <taxon>eudicotyledons</taxon>
        <taxon>Gunneridae</taxon>
        <taxon>Pentapetalae</taxon>
        <taxon>rosids</taxon>
        <taxon>fabids</taxon>
        <taxon>Malpighiales</taxon>
        <taxon>Euphorbiaceae</taxon>
        <taxon>Crotonoideae</taxon>
        <taxon>Micrandreae</taxon>
        <taxon>Hevea</taxon>
    </lineage>
</organism>
<reference evidence="4 5" key="1">
    <citation type="journal article" date="2020" name="Mol. Plant">
        <title>The Chromosome-Based Rubber Tree Genome Provides New Insights into Spurge Genome Evolution and Rubber Biosynthesis.</title>
        <authorList>
            <person name="Liu J."/>
            <person name="Shi C."/>
            <person name="Shi C.C."/>
            <person name="Li W."/>
            <person name="Zhang Q.J."/>
            <person name="Zhang Y."/>
            <person name="Li K."/>
            <person name="Lu H.F."/>
            <person name="Shi C."/>
            <person name="Zhu S.T."/>
            <person name="Xiao Z.Y."/>
            <person name="Nan H."/>
            <person name="Yue Y."/>
            <person name="Zhu X.G."/>
            <person name="Wu Y."/>
            <person name="Hong X.N."/>
            <person name="Fan G.Y."/>
            <person name="Tong Y."/>
            <person name="Zhang D."/>
            <person name="Mao C.L."/>
            <person name="Liu Y.L."/>
            <person name="Hao S.J."/>
            <person name="Liu W.Q."/>
            <person name="Lv M.Q."/>
            <person name="Zhang H.B."/>
            <person name="Liu Y."/>
            <person name="Hu-Tang G.R."/>
            <person name="Wang J.P."/>
            <person name="Wang J.H."/>
            <person name="Sun Y.H."/>
            <person name="Ni S.B."/>
            <person name="Chen W.B."/>
            <person name="Zhang X.C."/>
            <person name="Jiao Y.N."/>
            <person name="Eichler E.E."/>
            <person name="Li G.H."/>
            <person name="Liu X."/>
            <person name="Gao L.Z."/>
        </authorList>
    </citation>
    <scope>NUCLEOTIDE SEQUENCE [LARGE SCALE GENOMIC DNA]</scope>
    <source>
        <strain evidence="5">cv. GT1</strain>
        <tissue evidence="4">Leaf</tissue>
    </source>
</reference>
<dbReference type="AlphaFoldDB" id="A0A6A6LHQ1"/>
<evidence type="ECO:0000313" key="5">
    <source>
        <dbReference type="Proteomes" id="UP000467840"/>
    </source>
</evidence>
<dbReference type="Pfam" id="PF00657">
    <property type="entry name" value="Lipase_GDSL"/>
    <property type="match status" value="1"/>
</dbReference>
<evidence type="ECO:0000256" key="1">
    <source>
        <dbReference type="ARBA" id="ARBA00008668"/>
    </source>
</evidence>
<proteinExistence type="inferred from homology"/>
<keyword evidence="5" id="KW-1185">Reference proteome</keyword>
<evidence type="ECO:0008006" key="6">
    <source>
        <dbReference type="Google" id="ProtNLM"/>
    </source>
</evidence>
<evidence type="ECO:0000256" key="3">
    <source>
        <dbReference type="ARBA" id="ARBA00022963"/>
    </source>
</evidence>
<name>A0A6A6LHQ1_HEVBR</name>
<protein>
    <recommendedName>
        <fullName evidence="6">GDSL esterase/lipase</fullName>
    </recommendedName>
</protein>
<keyword evidence="2" id="KW-0378">Hydrolase</keyword>
<evidence type="ECO:0000256" key="2">
    <source>
        <dbReference type="ARBA" id="ARBA00022801"/>
    </source>
</evidence>
<comment type="similarity">
    <text evidence="1">Belongs to the 'GDSL' lipolytic enzyme family.</text>
</comment>